<comment type="caution">
    <text evidence="1">The sequence shown here is derived from an EMBL/GenBank/DDBJ whole genome shotgun (WGS) entry which is preliminary data.</text>
</comment>
<proteinExistence type="predicted"/>
<name>A0ABD0Z249_9HEMI</name>
<protein>
    <submittedName>
        <fullName evidence="1">Uncharacterized protein</fullName>
    </submittedName>
</protein>
<dbReference type="Proteomes" id="UP001558652">
    <property type="component" value="Unassembled WGS sequence"/>
</dbReference>
<dbReference type="AlphaFoldDB" id="A0ABD0Z249"/>
<dbReference type="EMBL" id="JBFDAA010000006">
    <property type="protein sequence ID" value="KAL1131578.1"/>
    <property type="molecule type" value="Genomic_DNA"/>
</dbReference>
<accession>A0ABD0Z249</accession>
<organism evidence="1 2">
    <name type="scientific">Ranatra chinensis</name>
    <dbReference type="NCBI Taxonomy" id="642074"/>
    <lineage>
        <taxon>Eukaryota</taxon>
        <taxon>Metazoa</taxon>
        <taxon>Ecdysozoa</taxon>
        <taxon>Arthropoda</taxon>
        <taxon>Hexapoda</taxon>
        <taxon>Insecta</taxon>
        <taxon>Pterygota</taxon>
        <taxon>Neoptera</taxon>
        <taxon>Paraneoptera</taxon>
        <taxon>Hemiptera</taxon>
        <taxon>Heteroptera</taxon>
        <taxon>Panheteroptera</taxon>
        <taxon>Nepomorpha</taxon>
        <taxon>Nepidae</taxon>
        <taxon>Ranatrinae</taxon>
        <taxon>Ranatra</taxon>
    </lineage>
</organism>
<gene>
    <name evidence="1" type="ORF">AAG570_011192</name>
</gene>
<evidence type="ECO:0000313" key="1">
    <source>
        <dbReference type="EMBL" id="KAL1131578.1"/>
    </source>
</evidence>
<evidence type="ECO:0000313" key="2">
    <source>
        <dbReference type="Proteomes" id="UP001558652"/>
    </source>
</evidence>
<keyword evidence="2" id="KW-1185">Reference proteome</keyword>
<sequence length="113" mass="12698">MGVPGPWGADNPRPPPALILQCAKFRSAQDTKDKIDPFHLRGRVKIIAGLPPEFRLFAIMSLRKYRYLDCGEFGRGDDSHWQLSQSYNNLYINFQLPMPIGGGSVDTVTDPHL</sequence>
<reference evidence="1 2" key="1">
    <citation type="submission" date="2024-07" db="EMBL/GenBank/DDBJ databases">
        <title>Chromosome-level genome assembly of the water stick insect Ranatra chinensis (Heteroptera: Nepidae).</title>
        <authorList>
            <person name="Liu X."/>
        </authorList>
    </citation>
    <scope>NUCLEOTIDE SEQUENCE [LARGE SCALE GENOMIC DNA]</scope>
    <source>
        <strain evidence="1">Cailab_2021Rc</strain>
        <tissue evidence="1">Muscle</tissue>
    </source>
</reference>